<evidence type="ECO:0000313" key="1">
    <source>
        <dbReference type="EMBL" id="GAA0573513.1"/>
    </source>
</evidence>
<protein>
    <submittedName>
        <fullName evidence="1">Uncharacterized protein</fullName>
    </submittedName>
</protein>
<reference evidence="2" key="1">
    <citation type="journal article" date="2019" name="Int. J. Syst. Evol. Microbiol.">
        <title>The Global Catalogue of Microorganisms (GCM) 10K type strain sequencing project: providing services to taxonomists for standard genome sequencing and annotation.</title>
        <authorList>
            <consortium name="The Broad Institute Genomics Platform"/>
            <consortium name="The Broad Institute Genome Sequencing Center for Infectious Disease"/>
            <person name="Wu L."/>
            <person name="Ma J."/>
        </authorList>
    </citation>
    <scope>NUCLEOTIDE SEQUENCE [LARGE SCALE GENOMIC DNA]</scope>
    <source>
        <strain evidence="2">JCM 5052</strain>
    </source>
</reference>
<keyword evidence="2" id="KW-1185">Reference proteome</keyword>
<evidence type="ECO:0000313" key="2">
    <source>
        <dbReference type="Proteomes" id="UP001501576"/>
    </source>
</evidence>
<sequence>MAIRIQNFFRSCWERLTREMRVRIFESNVGIEAGRDADVGVPEELLVDGKAGALLRAPYLLAQSGAARYLADCSTNTTPRHSDCLTVHTKRPAQ</sequence>
<dbReference type="Proteomes" id="UP001501576">
    <property type="component" value="Unassembled WGS sequence"/>
</dbReference>
<comment type="caution">
    <text evidence="1">The sequence shown here is derived from an EMBL/GenBank/DDBJ whole genome shotgun (WGS) entry which is preliminary data.</text>
</comment>
<proteinExistence type="predicted"/>
<gene>
    <name evidence="1" type="ORF">GCM10010390_90820</name>
</gene>
<dbReference type="EMBL" id="BAAABZ010000090">
    <property type="protein sequence ID" value="GAA0573513.1"/>
    <property type="molecule type" value="Genomic_DNA"/>
</dbReference>
<name>A0ABP3PRF2_9ACTN</name>
<accession>A0ABP3PRF2</accession>
<organism evidence="1 2">
    <name type="scientific">Streptomyces mordarskii</name>
    <dbReference type="NCBI Taxonomy" id="1226758"/>
    <lineage>
        <taxon>Bacteria</taxon>
        <taxon>Bacillati</taxon>
        <taxon>Actinomycetota</taxon>
        <taxon>Actinomycetes</taxon>
        <taxon>Kitasatosporales</taxon>
        <taxon>Streptomycetaceae</taxon>
        <taxon>Streptomyces</taxon>
    </lineage>
</organism>